<feature type="compositionally biased region" description="Low complexity" evidence="1">
    <location>
        <begin position="300"/>
        <end position="316"/>
    </location>
</feature>
<feature type="compositionally biased region" description="Basic and acidic residues" evidence="1">
    <location>
        <begin position="103"/>
        <end position="112"/>
    </location>
</feature>
<name>A0AAD2G9Q0_9STRA</name>
<accession>A0AAD2G9Q0</accession>
<gene>
    <name evidence="2" type="ORF">CYCCA115_LOCUS22411</name>
</gene>
<proteinExistence type="predicted"/>
<keyword evidence="3" id="KW-1185">Reference proteome</keyword>
<dbReference type="EMBL" id="CAKOGP040002313">
    <property type="protein sequence ID" value="CAJ1966828.1"/>
    <property type="molecule type" value="Genomic_DNA"/>
</dbReference>
<evidence type="ECO:0000256" key="1">
    <source>
        <dbReference type="SAM" id="MobiDB-lite"/>
    </source>
</evidence>
<sequence>MKTGNKDVPGKADIVFGIRKSKELMEKFPRTTEYFNQSFESYRTAIPKERVIVSEAFVAQAKNWKPPARFFQYNQDTGFHPIDEKQAKDKTHEGLRGMKRAHDRRESTKALSDRPQPAKANHPKPAKVIPKLVSDPKNYVVFAIGNNPKMLEKYPRTNRFRELVHRNFEAHLNGTAERRVAIQENVLEQVYNWDPPGEFWKMHRGHGKISPVDEKHARRETQKVFASLRQEHRKRESKKLEGNVEGSEEDDEISIAPTTTSDIQESNNGDDVGARTNSSRSGQSDEGTPDYNHAKAVDKPSNSRSETETTRTQPSQNSETPHSKKRLFIETASDIDLLETEMKNWDPSSIRYKLRKRFLARTIVVKL</sequence>
<comment type="caution">
    <text evidence="2">The sequence shown here is derived from an EMBL/GenBank/DDBJ whole genome shotgun (WGS) entry which is preliminary data.</text>
</comment>
<reference evidence="2" key="1">
    <citation type="submission" date="2023-08" db="EMBL/GenBank/DDBJ databases">
        <authorList>
            <person name="Audoor S."/>
            <person name="Bilcke G."/>
        </authorList>
    </citation>
    <scope>NUCLEOTIDE SEQUENCE</scope>
</reference>
<feature type="compositionally biased region" description="Basic and acidic residues" evidence="1">
    <location>
        <begin position="81"/>
        <end position="96"/>
    </location>
</feature>
<dbReference type="AlphaFoldDB" id="A0AAD2G9Q0"/>
<dbReference type="Proteomes" id="UP001295423">
    <property type="component" value="Unassembled WGS sequence"/>
</dbReference>
<evidence type="ECO:0000313" key="2">
    <source>
        <dbReference type="EMBL" id="CAJ1966828.1"/>
    </source>
</evidence>
<feature type="compositionally biased region" description="Basic and acidic residues" evidence="1">
    <location>
        <begin position="229"/>
        <end position="242"/>
    </location>
</feature>
<feature type="compositionally biased region" description="Polar residues" evidence="1">
    <location>
        <begin position="256"/>
        <end position="286"/>
    </location>
</feature>
<organism evidence="2 3">
    <name type="scientific">Cylindrotheca closterium</name>
    <dbReference type="NCBI Taxonomy" id="2856"/>
    <lineage>
        <taxon>Eukaryota</taxon>
        <taxon>Sar</taxon>
        <taxon>Stramenopiles</taxon>
        <taxon>Ochrophyta</taxon>
        <taxon>Bacillariophyta</taxon>
        <taxon>Bacillariophyceae</taxon>
        <taxon>Bacillariophycidae</taxon>
        <taxon>Bacillariales</taxon>
        <taxon>Bacillariaceae</taxon>
        <taxon>Cylindrotheca</taxon>
    </lineage>
</organism>
<protein>
    <submittedName>
        <fullName evidence="2">Uncharacterized protein</fullName>
    </submittedName>
</protein>
<feature type="region of interest" description="Disordered" evidence="1">
    <location>
        <begin position="80"/>
        <end position="124"/>
    </location>
</feature>
<feature type="region of interest" description="Disordered" evidence="1">
    <location>
        <begin position="227"/>
        <end position="327"/>
    </location>
</feature>
<evidence type="ECO:0000313" key="3">
    <source>
        <dbReference type="Proteomes" id="UP001295423"/>
    </source>
</evidence>